<evidence type="ECO:0008006" key="2">
    <source>
        <dbReference type="Google" id="ProtNLM"/>
    </source>
</evidence>
<accession>A0A6C0KRW1</accession>
<name>A0A6C0KRW1_9ZZZZ</name>
<dbReference type="EMBL" id="MN740968">
    <property type="protein sequence ID" value="QHU20339.1"/>
    <property type="molecule type" value="Genomic_DNA"/>
</dbReference>
<evidence type="ECO:0000313" key="1">
    <source>
        <dbReference type="EMBL" id="QHU20339.1"/>
    </source>
</evidence>
<dbReference type="AlphaFoldDB" id="A0A6C0KRW1"/>
<reference evidence="1" key="1">
    <citation type="journal article" date="2020" name="Nature">
        <title>Giant virus diversity and host interactions through global metagenomics.</title>
        <authorList>
            <person name="Schulz F."/>
            <person name="Roux S."/>
            <person name="Paez-Espino D."/>
            <person name="Jungbluth S."/>
            <person name="Walsh D.A."/>
            <person name="Denef V.J."/>
            <person name="McMahon K.D."/>
            <person name="Konstantinidis K.T."/>
            <person name="Eloe-Fadrosh E.A."/>
            <person name="Kyrpides N.C."/>
            <person name="Woyke T."/>
        </authorList>
    </citation>
    <scope>NUCLEOTIDE SEQUENCE</scope>
    <source>
        <strain evidence="1">GVMAG-S-3300013093-109</strain>
    </source>
</reference>
<protein>
    <recommendedName>
        <fullName evidence="2">Nucleotide-diphospho-sugar transferase domain-containing protein</fullName>
    </recommendedName>
</protein>
<organism evidence="1">
    <name type="scientific">viral metagenome</name>
    <dbReference type="NCBI Taxonomy" id="1070528"/>
    <lineage>
        <taxon>unclassified sequences</taxon>
        <taxon>metagenomes</taxon>
        <taxon>organismal metagenomes</taxon>
    </lineage>
</organism>
<sequence length="240" mass="28171">MLVTCYYDLYQNPDNIGKYIDLFTPLGNSGLSIILFVDPSLIDRFAHFPSTVQTFGLSLTDLELYQIAMNYDRDLPPSRSVEKDTKEFFALMNSKIEFVKKAAEMMTGIDQFLWIDFGILKIVKNTERFLSKLQEIETKTFVKMAFPGCWSIGRHFTVDAINWRFCGGFFVMPRPHLLHFFQHSKNVLTDFCTQPQYKLTWETNVWNIIECFAEKENIDWYFADHNDTIVTNIDYLLKEL</sequence>
<proteinExistence type="predicted"/>